<feature type="compositionally biased region" description="Basic residues" evidence="1">
    <location>
        <begin position="254"/>
        <end position="263"/>
    </location>
</feature>
<feature type="compositionally biased region" description="Low complexity" evidence="1">
    <location>
        <begin position="169"/>
        <end position="180"/>
    </location>
</feature>
<evidence type="ECO:0008006" key="4">
    <source>
        <dbReference type="Google" id="ProtNLM"/>
    </source>
</evidence>
<evidence type="ECO:0000313" key="3">
    <source>
        <dbReference type="Proteomes" id="UP000814176"/>
    </source>
</evidence>
<feature type="region of interest" description="Disordered" evidence="1">
    <location>
        <begin position="510"/>
        <end position="534"/>
    </location>
</feature>
<dbReference type="CDD" id="cd00067">
    <property type="entry name" value="GAL4"/>
    <property type="match status" value="1"/>
</dbReference>
<dbReference type="GeneID" id="71999408"/>
<comment type="caution">
    <text evidence="2">The sequence shown here is derived from an EMBL/GenBank/DDBJ whole genome shotgun (WGS) entry which is preliminary data.</text>
</comment>
<dbReference type="InterPro" id="IPR001138">
    <property type="entry name" value="Zn2Cys6_DnaBD"/>
</dbReference>
<feature type="compositionally biased region" description="Polar residues" evidence="1">
    <location>
        <begin position="181"/>
        <end position="191"/>
    </location>
</feature>
<sequence length="534" mass="57488">MAKGICAIIPSDAANPAVDEPIPAYAQAWDPTIRRPTHLPEDYDERIAPEYIFFLPAGPEETADGLTEAGVYVVARKCDHCERLRKACTRARPTCQMCHAGRHDCVTSDPGYVHLSGPKGTRPSRAKGGVTVPPARHSIPKTKTSARAQTEDAPIPRATTHPRLRTLRQRSTTSSRESLQPPDSRTPSPTLSEELPRRAKTAPHENEGRHHDNLVPSMRDTKPNKKRKAKPADGPSRSKKSKVETSASGGRKASGARKKKRPAGHILSTNDKPDANPTWVVVPPTSGPTDASPTLVEPHARPRIWATSKQELLEVHPALKNEVNGVVWGSVEAPILCIQGPTWPGDQWHGQTAIEFTMIRRRLQHPSAAQQFPEAGPMNVSNTQDDYAARGSSVPISSISTPVTDVPSDPPQLYAFHPSAQLDGLSVPSDRPSTSPRAHSERPVTSSPGLEFVDHQTVPATSPHPAPLALLCEASSLAENFAAIGEPIQETTKSAEVVVRGSPANLTVNAARSRSSSVSSGMSYDEARDLSGTP</sequence>
<proteinExistence type="predicted"/>
<evidence type="ECO:0000313" key="2">
    <source>
        <dbReference type="EMBL" id="KAH9839712.1"/>
    </source>
</evidence>
<keyword evidence="3" id="KW-1185">Reference proteome</keyword>
<evidence type="ECO:0000256" key="1">
    <source>
        <dbReference type="SAM" id="MobiDB-lite"/>
    </source>
</evidence>
<feature type="compositionally biased region" description="Basic and acidic residues" evidence="1">
    <location>
        <begin position="525"/>
        <end position="534"/>
    </location>
</feature>
<name>A0ABQ8KMS3_9APHY</name>
<dbReference type="EMBL" id="JADCUA010000005">
    <property type="protein sequence ID" value="KAH9839712.1"/>
    <property type="molecule type" value="Genomic_DNA"/>
</dbReference>
<organism evidence="2 3">
    <name type="scientific">Rhodofomes roseus</name>
    <dbReference type="NCBI Taxonomy" id="34475"/>
    <lineage>
        <taxon>Eukaryota</taxon>
        <taxon>Fungi</taxon>
        <taxon>Dikarya</taxon>
        <taxon>Basidiomycota</taxon>
        <taxon>Agaricomycotina</taxon>
        <taxon>Agaricomycetes</taxon>
        <taxon>Polyporales</taxon>
        <taxon>Rhodofomes</taxon>
    </lineage>
</organism>
<protein>
    <recommendedName>
        <fullName evidence="4">Zn(2)-C6 fungal-type domain-containing protein</fullName>
    </recommendedName>
</protein>
<gene>
    <name evidence="2" type="ORF">C8Q71DRAFT_460165</name>
</gene>
<accession>A0ABQ8KMS3</accession>
<feature type="compositionally biased region" description="Basic and acidic residues" evidence="1">
    <location>
        <begin position="194"/>
        <end position="223"/>
    </location>
</feature>
<feature type="compositionally biased region" description="Polar residues" evidence="1">
    <location>
        <begin position="431"/>
        <end position="448"/>
    </location>
</feature>
<feature type="region of interest" description="Disordered" evidence="1">
    <location>
        <begin position="115"/>
        <end position="278"/>
    </location>
</feature>
<feature type="compositionally biased region" description="Low complexity" evidence="1">
    <location>
        <begin position="392"/>
        <end position="404"/>
    </location>
</feature>
<feature type="compositionally biased region" description="Low complexity" evidence="1">
    <location>
        <begin position="513"/>
        <end position="523"/>
    </location>
</feature>
<feature type="region of interest" description="Disordered" evidence="1">
    <location>
        <begin position="371"/>
        <end position="450"/>
    </location>
</feature>
<dbReference type="RefSeq" id="XP_047781362.1">
    <property type="nucleotide sequence ID" value="XM_047918676.1"/>
</dbReference>
<reference evidence="2 3" key="1">
    <citation type="journal article" date="2021" name="Environ. Microbiol.">
        <title>Gene family expansions and transcriptome signatures uncover fungal adaptations to wood decay.</title>
        <authorList>
            <person name="Hage H."/>
            <person name="Miyauchi S."/>
            <person name="Viragh M."/>
            <person name="Drula E."/>
            <person name="Min B."/>
            <person name="Chaduli D."/>
            <person name="Navarro D."/>
            <person name="Favel A."/>
            <person name="Norest M."/>
            <person name="Lesage-Meessen L."/>
            <person name="Balint B."/>
            <person name="Merenyi Z."/>
            <person name="de Eugenio L."/>
            <person name="Morin E."/>
            <person name="Martinez A.T."/>
            <person name="Baldrian P."/>
            <person name="Stursova M."/>
            <person name="Martinez M.J."/>
            <person name="Novotny C."/>
            <person name="Magnuson J.K."/>
            <person name="Spatafora J.W."/>
            <person name="Maurice S."/>
            <person name="Pangilinan J."/>
            <person name="Andreopoulos W."/>
            <person name="LaButti K."/>
            <person name="Hundley H."/>
            <person name="Na H."/>
            <person name="Kuo A."/>
            <person name="Barry K."/>
            <person name="Lipzen A."/>
            <person name="Henrissat B."/>
            <person name="Riley R."/>
            <person name="Ahrendt S."/>
            <person name="Nagy L.G."/>
            <person name="Grigoriev I.V."/>
            <person name="Martin F."/>
            <person name="Rosso M.N."/>
        </authorList>
    </citation>
    <scope>NUCLEOTIDE SEQUENCE [LARGE SCALE GENOMIC DNA]</scope>
    <source>
        <strain evidence="2 3">CIRM-BRFM 1785</strain>
    </source>
</reference>
<dbReference type="Proteomes" id="UP000814176">
    <property type="component" value="Unassembled WGS sequence"/>
</dbReference>